<dbReference type="GO" id="GO:0000981">
    <property type="term" value="F:DNA-binding transcription factor activity, RNA polymerase II-specific"/>
    <property type="evidence" value="ECO:0007669"/>
    <property type="project" value="TreeGrafter"/>
</dbReference>
<organism evidence="3 4">
    <name type="scientific">Litomosoides sigmodontis</name>
    <name type="common">Filarial nematode worm</name>
    <dbReference type="NCBI Taxonomy" id="42156"/>
    <lineage>
        <taxon>Eukaryota</taxon>
        <taxon>Metazoa</taxon>
        <taxon>Ecdysozoa</taxon>
        <taxon>Nematoda</taxon>
        <taxon>Chromadorea</taxon>
        <taxon>Rhabditida</taxon>
        <taxon>Spirurina</taxon>
        <taxon>Spiruromorpha</taxon>
        <taxon>Filarioidea</taxon>
        <taxon>Onchocercidae</taxon>
        <taxon>Litomosoides</taxon>
    </lineage>
</organism>
<keyword evidence="4" id="KW-1185">Reference proteome</keyword>
<dbReference type="PANTHER" id="PTHR23349">
    <property type="entry name" value="BASIC HELIX-LOOP-HELIX TRANSCRIPTION FACTOR, TWIST"/>
    <property type="match status" value="1"/>
</dbReference>
<accession>A0A3P6SYX5</accession>
<evidence type="ECO:0000259" key="2">
    <source>
        <dbReference type="PROSITE" id="PS50888"/>
    </source>
</evidence>
<dbReference type="GO" id="GO:0032502">
    <property type="term" value="P:developmental process"/>
    <property type="evidence" value="ECO:0007669"/>
    <property type="project" value="TreeGrafter"/>
</dbReference>
<dbReference type="InterPro" id="IPR050283">
    <property type="entry name" value="E-box_TF_Regulators"/>
</dbReference>
<name>A0A3P6SYX5_LITSI</name>
<dbReference type="SUPFAM" id="SSF47459">
    <property type="entry name" value="HLH, helix-loop-helix DNA-binding domain"/>
    <property type="match status" value="1"/>
</dbReference>
<dbReference type="STRING" id="42156.A0A3P6SYX5"/>
<feature type="region of interest" description="Disordered" evidence="1">
    <location>
        <begin position="85"/>
        <end position="105"/>
    </location>
</feature>
<reference evidence="3 4" key="1">
    <citation type="submission" date="2018-08" db="EMBL/GenBank/DDBJ databases">
        <authorList>
            <person name="Laetsch R D."/>
            <person name="Stevens L."/>
            <person name="Kumar S."/>
            <person name="Blaxter L. M."/>
        </authorList>
    </citation>
    <scope>NUCLEOTIDE SEQUENCE [LARGE SCALE GENOMIC DNA]</scope>
</reference>
<dbReference type="GO" id="GO:0046983">
    <property type="term" value="F:protein dimerization activity"/>
    <property type="evidence" value="ECO:0007669"/>
    <property type="project" value="InterPro"/>
</dbReference>
<evidence type="ECO:0000256" key="1">
    <source>
        <dbReference type="SAM" id="MobiDB-lite"/>
    </source>
</evidence>
<sequence>MSQQYSSKIVQQIRSRKRKERNVLYYELKRMAANERERKRMYSINEAFDKLRHLLPWLSQDRKMSKARTLREAIRYIKQLSRLVNGEPPSPENRSHVAVGKAETDRSSLIIPNSDDRLPIKFVELSCSKTLDDYASIIRTEHGTIQGKCSKVWIPSTCEGMANYKNDDRPYHQYLLPLNEQSDMN</sequence>
<dbReference type="SMART" id="SM00353">
    <property type="entry name" value="HLH"/>
    <property type="match status" value="1"/>
</dbReference>
<dbReference type="Gene3D" id="4.10.280.10">
    <property type="entry name" value="Helix-loop-helix DNA-binding domain"/>
    <property type="match status" value="1"/>
</dbReference>
<proteinExistence type="predicted"/>
<gene>
    <name evidence="3" type="ORF">NLS_LOCUS2019</name>
</gene>
<evidence type="ECO:0000313" key="4">
    <source>
        <dbReference type="Proteomes" id="UP000277928"/>
    </source>
</evidence>
<dbReference type="PANTHER" id="PTHR23349:SF112">
    <property type="entry name" value="48 RELATED 1, ISOFORM B"/>
    <property type="match status" value="1"/>
</dbReference>
<dbReference type="Proteomes" id="UP000277928">
    <property type="component" value="Unassembled WGS sequence"/>
</dbReference>
<dbReference type="GO" id="GO:0000977">
    <property type="term" value="F:RNA polymerase II transcription regulatory region sequence-specific DNA binding"/>
    <property type="evidence" value="ECO:0007669"/>
    <property type="project" value="TreeGrafter"/>
</dbReference>
<dbReference type="EMBL" id="UYRX01000085">
    <property type="protein sequence ID" value="VDK73195.1"/>
    <property type="molecule type" value="Genomic_DNA"/>
</dbReference>
<dbReference type="CDD" id="cd11390">
    <property type="entry name" value="bHLH_TS"/>
    <property type="match status" value="1"/>
</dbReference>
<dbReference type="AlphaFoldDB" id="A0A3P6SYX5"/>
<dbReference type="OMA" id="CSKVWIP"/>
<protein>
    <recommendedName>
        <fullName evidence="2">BHLH domain-containing protein</fullName>
    </recommendedName>
</protein>
<evidence type="ECO:0000313" key="3">
    <source>
        <dbReference type="EMBL" id="VDK73195.1"/>
    </source>
</evidence>
<dbReference type="OrthoDB" id="10048995at2759"/>
<dbReference type="PROSITE" id="PS50888">
    <property type="entry name" value="BHLH"/>
    <property type="match status" value="1"/>
</dbReference>
<dbReference type="InterPro" id="IPR011598">
    <property type="entry name" value="bHLH_dom"/>
</dbReference>
<dbReference type="Pfam" id="PF00010">
    <property type="entry name" value="HLH"/>
    <property type="match status" value="1"/>
</dbReference>
<feature type="domain" description="BHLH" evidence="2">
    <location>
        <begin position="28"/>
        <end position="80"/>
    </location>
</feature>
<dbReference type="InterPro" id="IPR036638">
    <property type="entry name" value="HLH_DNA-bd_sf"/>
</dbReference>